<reference evidence="7" key="1">
    <citation type="submission" date="2012-06" db="EMBL/GenBank/DDBJ databases">
        <title>Genome analysis of multiple Granulibacter bethesdensis isolates demonstrates substantial genome diversity.</title>
        <authorList>
            <person name="Greenberg D.E."/>
            <person name="Porcella S.F."/>
            <person name="Zarember K."/>
            <person name="Zelazny A.M."/>
            <person name="Bruno D."/>
            <person name="Martens C."/>
            <person name="Barbian K.D."/>
            <person name="Jaske E."/>
            <person name="Holland S.M."/>
        </authorList>
    </citation>
    <scope>NUCLEOTIDE SEQUENCE [LARGE SCALE GENOMIC DNA]</scope>
    <source>
        <strain evidence="7">CGDNIH3</strain>
    </source>
</reference>
<protein>
    <recommendedName>
        <fullName evidence="5">Ubiquinone biosynthesis O-methyltransferase</fullName>
    </recommendedName>
    <alternativeName>
        <fullName evidence="5">2-polyprenyl-6-hydroxyphenol methylase</fullName>
        <ecNumber evidence="5">2.1.1.222</ecNumber>
    </alternativeName>
    <alternativeName>
        <fullName evidence="5">3-demethylubiquinone 3-O-methyltransferase</fullName>
        <ecNumber evidence="5">2.1.1.64</ecNumber>
    </alternativeName>
</protein>
<dbReference type="KEGG" id="gbc:GbCGDNIH3_0599"/>
<feature type="binding site" evidence="5">
    <location>
        <position position="145"/>
    </location>
    <ligand>
        <name>S-adenosyl-L-methionine</name>
        <dbReference type="ChEBI" id="CHEBI:59789"/>
    </ligand>
</feature>
<dbReference type="GO" id="GO:0061542">
    <property type="term" value="F:3-demethylubiquinol 3-O-methyltransferase activity"/>
    <property type="evidence" value="ECO:0007669"/>
    <property type="project" value="UniProtKB-UniRule"/>
</dbReference>
<keyword evidence="4 5" id="KW-0949">S-adenosyl-L-methionine</keyword>
<dbReference type="Pfam" id="PF13489">
    <property type="entry name" value="Methyltransf_23"/>
    <property type="match status" value="1"/>
</dbReference>
<gene>
    <name evidence="5" type="primary">ubiG</name>
    <name evidence="6" type="ORF">GbCGDNIH3_0599</name>
</gene>
<proteinExistence type="inferred from homology"/>
<dbReference type="GO" id="GO:0032259">
    <property type="term" value="P:methylation"/>
    <property type="evidence" value="ECO:0007669"/>
    <property type="project" value="UniProtKB-KW"/>
</dbReference>
<evidence type="ECO:0000313" key="6">
    <source>
        <dbReference type="EMBL" id="AHJ62379.1"/>
    </source>
</evidence>
<dbReference type="CDD" id="cd02440">
    <property type="entry name" value="AdoMet_MTases"/>
    <property type="match status" value="1"/>
</dbReference>
<evidence type="ECO:0000256" key="5">
    <source>
        <dbReference type="HAMAP-Rule" id="MF_00472"/>
    </source>
</evidence>
<dbReference type="HAMAP" id="MF_00472">
    <property type="entry name" value="UbiG"/>
    <property type="match status" value="1"/>
</dbReference>
<dbReference type="InterPro" id="IPR029063">
    <property type="entry name" value="SAM-dependent_MTases_sf"/>
</dbReference>
<keyword evidence="3 5" id="KW-0831">Ubiquinone biosynthesis</keyword>
<dbReference type="NCBIfam" id="TIGR01983">
    <property type="entry name" value="UbiG"/>
    <property type="match status" value="1"/>
</dbReference>
<sequence length="322" mass="35623">MRSRSPTDVPPNFMTMRAMLLPGTSDQRVGMPLSRCGGGQSRHRRVASRRAGRHITRTRSRGNLSRTKERVMAEVDSHDRHAAHAPAANVSEEEVSRFDALASRWWDPYGPMRPLHMMNPARIGWVTRHLPDRTTMQDATILDVGCGAGLAAEALAHQGYRLLGLDAAAEAVAAAQEHAALSPGLNLSYRAGTAEELLSEGQHFRAITALEVIEHVPDPAAFLSLLHDLLEPGGRVFISTLNRTARSWAVAKLGAEYLLRWLPVGTHDWQRFIAPHELTGLLRQAGLRPLDSAGLSFRPLRGRWTISRDLSINYIIAAQRDR</sequence>
<evidence type="ECO:0000256" key="4">
    <source>
        <dbReference type="ARBA" id="ARBA00022691"/>
    </source>
</evidence>
<comment type="catalytic activity">
    <reaction evidence="5">
        <text>a 3-(all-trans-polyprenyl)benzene-1,2-diol + S-adenosyl-L-methionine = a 2-methoxy-6-(all-trans-polyprenyl)phenol + S-adenosyl-L-homocysteine + H(+)</text>
        <dbReference type="Rhea" id="RHEA:31411"/>
        <dbReference type="Rhea" id="RHEA-COMP:9550"/>
        <dbReference type="Rhea" id="RHEA-COMP:9551"/>
        <dbReference type="ChEBI" id="CHEBI:15378"/>
        <dbReference type="ChEBI" id="CHEBI:57856"/>
        <dbReference type="ChEBI" id="CHEBI:59789"/>
        <dbReference type="ChEBI" id="CHEBI:62729"/>
        <dbReference type="ChEBI" id="CHEBI:62731"/>
        <dbReference type="EC" id="2.1.1.222"/>
    </reaction>
</comment>
<organism evidence="6 7">
    <name type="scientific">Granulibacter bethesdensis</name>
    <dbReference type="NCBI Taxonomy" id="364410"/>
    <lineage>
        <taxon>Bacteria</taxon>
        <taxon>Pseudomonadati</taxon>
        <taxon>Pseudomonadota</taxon>
        <taxon>Alphaproteobacteria</taxon>
        <taxon>Acetobacterales</taxon>
        <taxon>Acetobacteraceae</taxon>
        <taxon>Granulibacter</taxon>
    </lineage>
</organism>
<evidence type="ECO:0000256" key="3">
    <source>
        <dbReference type="ARBA" id="ARBA00022688"/>
    </source>
</evidence>
<keyword evidence="2 5" id="KW-0808">Transferase</keyword>
<feature type="binding site" evidence="5">
    <location>
        <position position="166"/>
    </location>
    <ligand>
        <name>S-adenosyl-L-methionine</name>
        <dbReference type="ChEBI" id="CHEBI:59789"/>
    </ligand>
</feature>
<name>A0AAN0RCQ9_9PROT</name>
<dbReference type="EC" id="2.1.1.222" evidence="5"/>
<evidence type="ECO:0000313" key="7">
    <source>
        <dbReference type="Proteomes" id="UP000019438"/>
    </source>
</evidence>
<dbReference type="EMBL" id="CP003181">
    <property type="protein sequence ID" value="AHJ62379.1"/>
    <property type="molecule type" value="Genomic_DNA"/>
</dbReference>
<feature type="binding site" evidence="5">
    <location>
        <position position="210"/>
    </location>
    <ligand>
        <name>S-adenosyl-L-methionine</name>
        <dbReference type="ChEBI" id="CHEBI:59789"/>
    </ligand>
</feature>
<keyword evidence="1 5" id="KW-0489">Methyltransferase</keyword>
<dbReference type="GO" id="GO:0010420">
    <property type="term" value="F:polyprenyldihydroxybenzoate methyltransferase activity"/>
    <property type="evidence" value="ECO:0007669"/>
    <property type="project" value="InterPro"/>
</dbReference>
<comment type="function">
    <text evidence="5">O-methyltransferase that catalyzes the 2 O-methylation steps in the ubiquinone biosynthetic pathway.</text>
</comment>
<dbReference type="PANTHER" id="PTHR43464:SF19">
    <property type="entry name" value="UBIQUINONE BIOSYNTHESIS O-METHYLTRANSFERASE, MITOCHONDRIAL"/>
    <property type="match status" value="1"/>
</dbReference>
<dbReference type="AlphaFoldDB" id="A0AAN0RCQ9"/>
<dbReference type="PANTHER" id="PTHR43464">
    <property type="entry name" value="METHYLTRANSFERASE"/>
    <property type="match status" value="1"/>
</dbReference>
<comment type="catalytic activity">
    <reaction evidence="5">
        <text>a 3-demethylubiquinol + S-adenosyl-L-methionine = a ubiquinol + S-adenosyl-L-homocysteine + H(+)</text>
        <dbReference type="Rhea" id="RHEA:44380"/>
        <dbReference type="Rhea" id="RHEA-COMP:9566"/>
        <dbReference type="Rhea" id="RHEA-COMP:10914"/>
        <dbReference type="ChEBI" id="CHEBI:15378"/>
        <dbReference type="ChEBI" id="CHEBI:17976"/>
        <dbReference type="ChEBI" id="CHEBI:57856"/>
        <dbReference type="ChEBI" id="CHEBI:59789"/>
        <dbReference type="ChEBI" id="CHEBI:84422"/>
        <dbReference type="EC" id="2.1.1.64"/>
    </reaction>
</comment>
<feature type="binding site" evidence="5">
    <location>
        <position position="122"/>
    </location>
    <ligand>
        <name>S-adenosyl-L-methionine</name>
        <dbReference type="ChEBI" id="CHEBI:59789"/>
    </ligand>
</feature>
<dbReference type="Gene3D" id="3.40.50.150">
    <property type="entry name" value="Vaccinia Virus protein VP39"/>
    <property type="match status" value="1"/>
</dbReference>
<comment type="similarity">
    <text evidence="5">Belongs to the methyltransferase superfamily. UbiG/COQ3 family.</text>
</comment>
<dbReference type="InterPro" id="IPR010233">
    <property type="entry name" value="UbiG_MeTrfase"/>
</dbReference>
<dbReference type="SUPFAM" id="SSF53335">
    <property type="entry name" value="S-adenosyl-L-methionine-dependent methyltransferases"/>
    <property type="match status" value="1"/>
</dbReference>
<accession>A0AAN0RCQ9</accession>
<evidence type="ECO:0000256" key="2">
    <source>
        <dbReference type="ARBA" id="ARBA00022679"/>
    </source>
</evidence>
<comment type="pathway">
    <text evidence="5">Cofactor biosynthesis; ubiquinone biosynthesis.</text>
</comment>
<dbReference type="EC" id="2.1.1.64" evidence="5"/>
<dbReference type="GO" id="GO:0102208">
    <property type="term" value="F:2-polyprenyl-6-hydroxyphenol methylase activity"/>
    <property type="evidence" value="ECO:0007669"/>
    <property type="project" value="UniProtKB-EC"/>
</dbReference>
<dbReference type="Proteomes" id="UP000019438">
    <property type="component" value="Chromosome"/>
</dbReference>
<evidence type="ECO:0000256" key="1">
    <source>
        <dbReference type="ARBA" id="ARBA00022603"/>
    </source>
</evidence>